<keyword evidence="2" id="KW-1185">Reference proteome</keyword>
<dbReference type="InterPro" id="IPR018511">
    <property type="entry name" value="Hemolysin-typ_Ca-bd_CS"/>
</dbReference>
<protein>
    <submittedName>
        <fullName evidence="1">Ca2+-binding RTX toxin-like protein</fullName>
    </submittedName>
</protein>
<reference evidence="1 2" key="1">
    <citation type="submission" date="2024-07" db="EMBL/GenBank/DDBJ databases">
        <title>Genomic Encyclopedia of Type Strains, Phase V (KMG-V): Genome sequencing to study the core and pangenomes of soil and plant-associated prokaryotes.</title>
        <authorList>
            <person name="Whitman W."/>
        </authorList>
    </citation>
    <scope>NUCLEOTIDE SEQUENCE [LARGE SCALE GENOMIC DNA]</scope>
    <source>
        <strain evidence="1 2">USDA 222</strain>
    </source>
</reference>
<dbReference type="Gene3D" id="2.150.10.10">
    <property type="entry name" value="Serralysin-like metalloprotease, C-terminal"/>
    <property type="match status" value="1"/>
</dbReference>
<name>A0ABV4GBB5_9BRAD</name>
<dbReference type="InterPro" id="IPR011049">
    <property type="entry name" value="Serralysin-like_metalloprot_C"/>
</dbReference>
<sequence length="400" mass="40195">MRTMPNDTLILTFPDFSQTATIVGDPNFPIDGWGGNDTVTATILNADVFVTLIGEDTIMQGNSHGGNDTLTANVDYPFSGATIMGDAETMLGNAAGGSDTLSADAGGNFRSNISIYGDAGGDMSGNTQGGNDTLTGVTGGRAFENVFSGDAGGSMSDNAHGGNDTLNVFEYAYESTATLSGDAVGTMTGNTIGGNDDLTLGISSGMAIGGGTLAGDSLTSLTDNAQGGNDTLTFVTNGGEPPPAVYGSQLIGDAMNMSGSARGGNDILNGGEFTDHLYGDARTYAPSTPGSITGGTDTLNGGAGNDQLWGGPNNDVFVFAAGSGNDVINDFNQGNMAVGSTAGELDVINLHDYGFADWATLSGLISDDSSGNAVIHLTANDTITLSGVHAASLEATDFIV</sequence>
<dbReference type="PROSITE" id="PS00330">
    <property type="entry name" value="HEMOLYSIN_CALCIUM"/>
    <property type="match status" value="1"/>
</dbReference>
<comment type="caution">
    <text evidence="1">The sequence shown here is derived from an EMBL/GenBank/DDBJ whole genome shotgun (WGS) entry which is preliminary data.</text>
</comment>
<dbReference type="Pfam" id="PF00353">
    <property type="entry name" value="HemolysinCabind"/>
    <property type="match status" value="2"/>
</dbReference>
<dbReference type="EMBL" id="JBGBZN010000002">
    <property type="protein sequence ID" value="MEY9468771.1"/>
    <property type="molecule type" value="Genomic_DNA"/>
</dbReference>
<evidence type="ECO:0000313" key="1">
    <source>
        <dbReference type="EMBL" id="MEY9468771.1"/>
    </source>
</evidence>
<dbReference type="Proteomes" id="UP001565474">
    <property type="component" value="Unassembled WGS sequence"/>
</dbReference>
<proteinExistence type="predicted"/>
<evidence type="ECO:0000313" key="2">
    <source>
        <dbReference type="Proteomes" id="UP001565474"/>
    </source>
</evidence>
<dbReference type="RefSeq" id="WP_370057731.1">
    <property type="nucleotide sequence ID" value="NZ_JBGBYD010000002.1"/>
</dbReference>
<dbReference type="InterPro" id="IPR001343">
    <property type="entry name" value="Hemolysn_Ca-bd"/>
</dbReference>
<dbReference type="PRINTS" id="PR00313">
    <property type="entry name" value="CABNDNGRPT"/>
</dbReference>
<organism evidence="1 2">
    <name type="scientific">Bradyrhizobium yuanmingense</name>
    <dbReference type="NCBI Taxonomy" id="108015"/>
    <lineage>
        <taxon>Bacteria</taxon>
        <taxon>Pseudomonadati</taxon>
        <taxon>Pseudomonadota</taxon>
        <taxon>Alphaproteobacteria</taxon>
        <taxon>Hyphomicrobiales</taxon>
        <taxon>Nitrobacteraceae</taxon>
        <taxon>Bradyrhizobium</taxon>
    </lineage>
</organism>
<dbReference type="SUPFAM" id="SSF51120">
    <property type="entry name" value="beta-Roll"/>
    <property type="match status" value="1"/>
</dbReference>
<accession>A0ABV4GBB5</accession>
<gene>
    <name evidence="1" type="ORF">ABH992_001170</name>
</gene>